<dbReference type="AlphaFoldDB" id="A0A225V403"/>
<dbReference type="EMBL" id="NBNE01007947">
    <property type="protein sequence ID" value="OWZ00043.1"/>
    <property type="molecule type" value="Genomic_DNA"/>
</dbReference>
<keyword evidence="2" id="KW-1185">Reference proteome</keyword>
<accession>A0A225V403</accession>
<proteinExistence type="predicted"/>
<dbReference type="Proteomes" id="UP000198211">
    <property type="component" value="Unassembled WGS sequence"/>
</dbReference>
<evidence type="ECO:0000313" key="2">
    <source>
        <dbReference type="Proteomes" id="UP000198211"/>
    </source>
</evidence>
<sequence length="37" mass="4196">MINPSTKIYTFDRRSMASLVATLKELFETGCYPKILG</sequence>
<evidence type="ECO:0000313" key="1">
    <source>
        <dbReference type="EMBL" id="OWZ00043.1"/>
    </source>
</evidence>
<protein>
    <submittedName>
        <fullName evidence="1">Uncharacterized protein</fullName>
    </submittedName>
</protein>
<gene>
    <name evidence="1" type="ORF">PHMEG_00028851</name>
</gene>
<reference evidence="2" key="1">
    <citation type="submission" date="2017-03" db="EMBL/GenBank/DDBJ databases">
        <title>Phytopthora megakarya and P. palmivora, two closely related causual agents of cacao black pod achieved similar genome size and gene model numbers by different mechanisms.</title>
        <authorList>
            <person name="Ali S."/>
            <person name="Shao J."/>
            <person name="Larry D.J."/>
            <person name="Kronmiller B."/>
            <person name="Shen D."/>
            <person name="Strem M.D."/>
            <person name="Melnick R.L."/>
            <person name="Guiltinan M.J."/>
            <person name="Tyler B.M."/>
            <person name="Meinhardt L.W."/>
            <person name="Bailey B.A."/>
        </authorList>
    </citation>
    <scope>NUCLEOTIDE SEQUENCE [LARGE SCALE GENOMIC DNA]</scope>
    <source>
        <strain evidence="2">zdho120</strain>
    </source>
</reference>
<name>A0A225V403_9STRA</name>
<comment type="caution">
    <text evidence="1">The sequence shown here is derived from an EMBL/GenBank/DDBJ whole genome shotgun (WGS) entry which is preliminary data.</text>
</comment>
<organism evidence="1 2">
    <name type="scientific">Phytophthora megakarya</name>
    <dbReference type="NCBI Taxonomy" id="4795"/>
    <lineage>
        <taxon>Eukaryota</taxon>
        <taxon>Sar</taxon>
        <taxon>Stramenopiles</taxon>
        <taxon>Oomycota</taxon>
        <taxon>Peronosporomycetes</taxon>
        <taxon>Peronosporales</taxon>
        <taxon>Peronosporaceae</taxon>
        <taxon>Phytophthora</taxon>
    </lineage>
</organism>